<dbReference type="Proteomes" id="UP001443914">
    <property type="component" value="Unassembled WGS sequence"/>
</dbReference>
<reference evidence="2" key="1">
    <citation type="submission" date="2024-03" db="EMBL/GenBank/DDBJ databases">
        <title>WGS assembly of Saponaria officinalis var. Norfolk2.</title>
        <authorList>
            <person name="Jenkins J."/>
            <person name="Shu S."/>
            <person name="Grimwood J."/>
            <person name="Barry K."/>
            <person name="Goodstein D."/>
            <person name="Schmutz J."/>
            <person name="Leebens-Mack J."/>
            <person name="Osbourn A."/>
        </authorList>
    </citation>
    <scope>NUCLEOTIDE SEQUENCE [LARGE SCALE GENOMIC DNA]</scope>
    <source>
        <strain evidence="2">JIC</strain>
    </source>
</reference>
<name>A0AAW1IGV7_SAPOF</name>
<protein>
    <submittedName>
        <fullName evidence="2">Uncharacterized protein</fullName>
    </submittedName>
</protein>
<proteinExistence type="predicted"/>
<feature type="chain" id="PRO_5043598193" evidence="1">
    <location>
        <begin position="31"/>
        <end position="92"/>
    </location>
</feature>
<keyword evidence="1" id="KW-0732">Signal</keyword>
<evidence type="ECO:0000313" key="2">
    <source>
        <dbReference type="EMBL" id="KAK9688802.1"/>
    </source>
</evidence>
<sequence>MAYKNHRISWMTLLVSLVIVLRLLVDNGDAGRVYPNFSVDKFRFDNNYDLLKEFGYANAKEIIRLHGRRSLLEGEAKDIDRLIPGGPEGQHH</sequence>
<dbReference type="EMBL" id="JBDFQZ010000009">
    <property type="protein sequence ID" value="KAK9688802.1"/>
    <property type="molecule type" value="Genomic_DNA"/>
</dbReference>
<evidence type="ECO:0000313" key="3">
    <source>
        <dbReference type="Proteomes" id="UP001443914"/>
    </source>
</evidence>
<gene>
    <name evidence="2" type="ORF">RND81_09G012000</name>
</gene>
<keyword evidence="3" id="KW-1185">Reference proteome</keyword>
<organism evidence="2 3">
    <name type="scientific">Saponaria officinalis</name>
    <name type="common">Common soapwort</name>
    <name type="synonym">Lychnis saponaria</name>
    <dbReference type="NCBI Taxonomy" id="3572"/>
    <lineage>
        <taxon>Eukaryota</taxon>
        <taxon>Viridiplantae</taxon>
        <taxon>Streptophyta</taxon>
        <taxon>Embryophyta</taxon>
        <taxon>Tracheophyta</taxon>
        <taxon>Spermatophyta</taxon>
        <taxon>Magnoliopsida</taxon>
        <taxon>eudicotyledons</taxon>
        <taxon>Gunneridae</taxon>
        <taxon>Pentapetalae</taxon>
        <taxon>Caryophyllales</taxon>
        <taxon>Caryophyllaceae</taxon>
        <taxon>Caryophylleae</taxon>
        <taxon>Saponaria</taxon>
    </lineage>
</organism>
<accession>A0AAW1IGV7</accession>
<feature type="signal peptide" evidence="1">
    <location>
        <begin position="1"/>
        <end position="30"/>
    </location>
</feature>
<evidence type="ECO:0000256" key="1">
    <source>
        <dbReference type="SAM" id="SignalP"/>
    </source>
</evidence>
<dbReference type="AlphaFoldDB" id="A0AAW1IGV7"/>
<comment type="caution">
    <text evidence="2">The sequence shown here is derived from an EMBL/GenBank/DDBJ whole genome shotgun (WGS) entry which is preliminary data.</text>
</comment>